<feature type="signal peptide" evidence="1">
    <location>
        <begin position="1"/>
        <end position="24"/>
    </location>
</feature>
<dbReference type="Proteomes" id="UP001595805">
    <property type="component" value="Unassembled WGS sequence"/>
</dbReference>
<evidence type="ECO:0000313" key="2">
    <source>
        <dbReference type="EMBL" id="MFC3880523.1"/>
    </source>
</evidence>
<feature type="chain" id="PRO_5045495350" evidence="1">
    <location>
        <begin position="25"/>
        <end position="342"/>
    </location>
</feature>
<gene>
    <name evidence="2" type="ORF">ACFOSV_10065</name>
</gene>
<accession>A0ABV8ARA1</accession>
<proteinExistence type="predicted"/>
<protein>
    <submittedName>
        <fullName evidence="2">Uncharacterized protein</fullName>
    </submittedName>
</protein>
<comment type="caution">
    <text evidence="2">The sequence shown here is derived from an EMBL/GenBank/DDBJ whole genome shotgun (WGS) entry which is preliminary data.</text>
</comment>
<organism evidence="2 3">
    <name type="scientific">Algoriphagus namhaensis</name>
    <dbReference type="NCBI Taxonomy" id="915353"/>
    <lineage>
        <taxon>Bacteria</taxon>
        <taxon>Pseudomonadati</taxon>
        <taxon>Bacteroidota</taxon>
        <taxon>Cytophagia</taxon>
        <taxon>Cytophagales</taxon>
        <taxon>Cyclobacteriaceae</taxon>
        <taxon>Algoriphagus</taxon>
    </lineage>
</organism>
<evidence type="ECO:0000256" key="1">
    <source>
        <dbReference type="SAM" id="SignalP"/>
    </source>
</evidence>
<sequence>MKKYFSSIFAVFLGALFFQLQVSAQEMPELFSTEVPLEIQMKFSIKDLRKQTNDSVYMDSFMSYKTEDGTWDSLEIEIRTRGNFRLNNCFYPPIRLKVKKGNKKGTPFKGQKGLKVVFPCTKVKNAGDFVGKEYLAYKLYEQVTPYYFPTRLLKISYINEDDRKPEVQELIGFIIEDDDLVAERFGGTIYDEKKIGPSFMEDSASVRHDMFQYMIGNTDWSSLFGHNQKNLRLEGDVFVPLAYDFDMCGLVNPPYGQVSNLVDIEKITDRLYRGFCRDPELMQTVRREFLAKQEPIMQLVQDQVYMDDGDKKLATSYLKDFFRVLESDARFENEILGNCRSY</sequence>
<keyword evidence="1" id="KW-0732">Signal</keyword>
<dbReference type="RefSeq" id="WP_377905881.1">
    <property type="nucleotide sequence ID" value="NZ_JBHRZS010000007.1"/>
</dbReference>
<dbReference type="EMBL" id="JBHRZS010000007">
    <property type="protein sequence ID" value="MFC3880523.1"/>
    <property type="molecule type" value="Genomic_DNA"/>
</dbReference>
<evidence type="ECO:0000313" key="3">
    <source>
        <dbReference type="Proteomes" id="UP001595805"/>
    </source>
</evidence>
<keyword evidence="3" id="KW-1185">Reference proteome</keyword>
<reference evidence="3" key="1">
    <citation type="journal article" date="2019" name="Int. J. Syst. Evol. Microbiol.">
        <title>The Global Catalogue of Microorganisms (GCM) 10K type strain sequencing project: providing services to taxonomists for standard genome sequencing and annotation.</title>
        <authorList>
            <consortium name="The Broad Institute Genomics Platform"/>
            <consortium name="The Broad Institute Genome Sequencing Center for Infectious Disease"/>
            <person name="Wu L."/>
            <person name="Ma J."/>
        </authorList>
    </citation>
    <scope>NUCLEOTIDE SEQUENCE [LARGE SCALE GENOMIC DNA]</scope>
    <source>
        <strain evidence="3">CCUG 60523</strain>
    </source>
</reference>
<name>A0ABV8ARA1_9BACT</name>